<evidence type="ECO:0000256" key="7">
    <source>
        <dbReference type="SAM" id="MobiDB-lite"/>
    </source>
</evidence>
<keyword evidence="4" id="KW-0963">Cytoplasm</keyword>
<evidence type="ECO:0000256" key="3">
    <source>
        <dbReference type="ARBA" id="ARBA00007795"/>
    </source>
</evidence>
<keyword evidence="9" id="KW-1185">Reference proteome</keyword>
<dbReference type="GO" id="GO:0005764">
    <property type="term" value="C:lysosome"/>
    <property type="evidence" value="ECO:0007669"/>
    <property type="project" value="UniProtKB-SubCell"/>
</dbReference>
<dbReference type="Gene3D" id="3.30.450.30">
    <property type="entry name" value="Dynein light chain 2a, cytoplasmic"/>
    <property type="match status" value="1"/>
</dbReference>
<reference evidence="8 9" key="1">
    <citation type="journal article" date="2021" name="Sci. Rep.">
        <title>The genome of the diatom Chaetoceros tenuissimus carries an ancient integrated fragment of an extant virus.</title>
        <authorList>
            <person name="Hongo Y."/>
            <person name="Kimura K."/>
            <person name="Takaki Y."/>
            <person name="Yoshida Y."/>
            <person name="Baba S."/>
            <person name="Kobayashi G."/>
            <person name="Nagasaki K."/>
            <person name="Hano T."/>
            <person name="Tomaru Y."/>
        </authorList>
    </citation>
    <scope>NUCLEOTIDE SEQUENCE [LARGE SCALE GENOMIC DNA]</scope>
    <source>
        <strain evidence="8 9">NIES-3715</strain>
    </source>
</reference>
<evidence type="ECO:0000256" key="1">
    <source>
        <dbReference type="ARBA" id="ARBA00004371"/>
    </source>
</evidence>
<dbReference type="Pfam" id="PF16672">
    <property type="entry name" value="LAMTOR5"/>
    <property type="match status" value="1"/>
</dbReference>
<keyword evidence="5" id="KW-0458">Lysosome</keyword>
<dbReference type="AlphaFoldDB" id="A0AAD3D327"/>
<proteinExistence type="inferred from homology"/>
<dbReference type="InterPro" id="IPR024135">
    <property type="entry name" value="LAMTOR5"/>
</dbReference>
<dbReference type="EMBL" id="BLLK01000047">
    <property type="protein sequence ID" value="GFH55214.1"/>
    <property type="molecule type" value="Genomic_DNA"/>
</dbReference>
<comment type="caution">
    <text evidence="8">The sequence shown here is derived from an EMBL/GenBank/DDBJ whole genome shotgun (WGS) entry which is preliminary data.</text>
</comment>
<dbReference type="GO" id="GO:0071230">
    <property type="term" value="P:cellular response to amino acid stimulus"/>
    <property type="evidence" value="ECO:0007669"/>
    <property type="project" value="TreeGrafter"/>
</dbReference>
<sequence length="106" mass="11252">MDSSTNKAAVLVADPNGLCLKKKGDINPDTAAHYTSMIRLASQLQGFESNSSVSISIETDQSTTMVKQYDDMTMVFKAPSKTEGDGSSSSAVTDGEPEPQDVSTEQ</sequence>
<gene>
    <name evidence="8" type="ORF">CTEN210_11690</name>
</gene>
<protein>
    <recommendedName>
        <fullName evidence="6">Late endosomal/lysosomal adaptor and MAPK and MTOR activator 5</fullName>
    </recommendedName>
</protein>
<evidence type="ECO:0000313" key="8">
    <source>
        <dbReference type="EMBL" id="GFH55214.1"/>
    </source>
</evidence>
<dbReference type="GO" id="GO:0071986">
    <property type="term" value="C:Ragulator complex"/>
    <property type="evidence" value="ECO:0007669"/>
    <property type="project" value="InterPro"/>
</dbReference>
<evidence type="ECO:0000256" key="2">
    <source>
        <dbReference type="ARBA" id="ARBA00004496"/>
    </source>
</evidence>
<evidence type="ECO:0000256" key="5">
    <source>
        <dbReference type="ARBA" id="ARBA00023228"/>
    </source>
</evidence>
<dbReference type="PANTHER" id="PTHR13342:SF2">
    <property type="entry name" value="RAGULATOR COMPLEX PROTEIN LAMTOR5"/>
    <property type="match status" value="1"/>
</dbReference>
<name>A0AAD3D327_9STRA</name>
<evidence type="ECO:0000256" key="6">
    <source>
        <dbReference type="ARBA" id="ARBA00032692"/>
    </source>
</evidence>
<organism evidence="8 9">
    <name type="scientific">Chaetoceros tenuissimus</name>
    <dbReference type="NCBI Taxonomy" id="426638"/>
    <lineage>
        <taxon>Eukaryota</taxon>
        <taxon>Sar</taxon>
        <taxon>Stramenopiles</taxon>
        <taxon>Ochrophyta</taxon>
        <taxon>Bacillariophyta</taxon>
        <taxon>Coscinodiscophyceae</taxon>
        <taxon>Chaetocerotophycidae</taxon>
        <taxon>Chaetocerotales</taxon>
        <taxon>Chaetocerotaceae</taxon>
        <taxon>Chaetoceros</taxon>
    </lineage>
</organism>
<accession>A0AAD3D327</accession>
<comment type="subcellular location">
    <subcellularLocation>
        <location evidence="2">Cytoplasm</location>
    </subcellularLocation>
    <subcellularLocation>
        <location evidence="1">Lysosome</location>
    </subcellularLocation>
</comment>
<evidence type="ECO:0000313" key="9">
    <source>
        <dbReference type="Proteomes" id="UP001054902"/>
    </source>
</evidence>
<comment type="similarity">
    <text evidence="3">Belongs to the LAMTOR5 family.</text>
</comment>
<feature type="region of interest" description="Disordered" evidence="7">
    <location>
        <begin position="77"/>
        <end position="106"/>
    </location>
</feature>
<evidence type="ECO:0000256" key="4">
    <source>
        <dbReference type="ARBA" id="ARBA00022490"/>
    </source>
</evidence>
<dbReference type="Proteomes" id="UP001054902">
    <property type="component" value="Unassembled WGS sequence"/>
</dbReference>
<dbReference type="GO" id="GO:1904263">
    <property type="term" value="P:positive regulation of TORC1 signaling"/>
    <property type="evidence" value="ECO:0007669"/>
    <property type="project" value="TreeGrafter"/>
</dbReference>
<dbReference type="GO" id="GO:0005085">
    <property type="term" value="F:guanyl-nucleotide exchange factor activity"/>
    <property type="evidence" value="ECO:0007669"/>
    <property type="project" value="TreeGrafter"/>
</dbReference>
<dbReference type="PANTHER" id="PTHR13342">
    <property type="entry name" value="RAGULATOR COMPLEX PROTEIN LAMTOR5"/>
    <property type="match status" value="1"/>
</dbReference>